<dbReference type="Pfam" id="PF02618">
    <property type="entry name" value="YceG"/>
    <property type="match status" value="1"/>
</dbReference>
<dbReference type="STRING" id="1801735.A2645_01475"/>
<dbReference type="HAMAP" id="MF_02065">
    <property type="entry name" value="MltG"/>
    <property type="match status" value="1"/>
</dbReference>
<evidence type="ECO:0000313" key="9">
    <source>
        <dbReference type="Proteomes" id="UP000182253"/>
    </source>
</evidence>
<dbReference type="PANTHER" id="PTHR30518">
    <property type="entry name" value="ENDOLYTIC MUREIN TRANSGLYCOSYLASE"/>
    <property type="match status" value="1"/>
</dbReference>
<accession>A0A1F6UYA0</accession>
<dbReference type="GO" id="GO:0009252">
    <property type="term" value="P:peptidoglycan biosynthetic process"/>
    <property type="evidence" value="ECO:0007669"/>
    <property type="project" value="UniProtKB-UniRule"/>
</dbReference>
<keyword evidence="5 7" id="KW-0456">Lyase</keyword>
<dbReference type="InterPro" id="IPR003770">
    <property type="entry name" value="MLTG-like"/>
</dbReference>
<dbReference type="GO" id="GO:0005886">
    <property type="term" value="C:plasma membrane"/>
    <property type="evidence" value="ECO:0007669"/>
    <property type="project" value="UniProtKB-UniRule"/>
</dbReference>
<dbReference type="EMBL" id="MFTL01000001">
    <property type="protein sequence ID" value="OGI62246.1"/>
    <property type="molecule type" value="Genomic_DNA"/>
</dbReference>
<dbReference type="AlphaFoldDB" id="A0A1F6UYA0"/>
<evidence type="ECO:0000256" key="7">
    <source>
        <dbReference type="HAMAP-Rule" id="MF_02065"/>
    </source>
</evidence>
<evidence type="ECO:0000313" key="8">
    <source>
        <dbReference type="EMBL" id="OGI62246.1"/>
    </source>
</evidence>
<gene>
    <name evidence="7" type="primary">mltG</name>
    <name evidence="8" type="ORF">A2645_01475</name>
</gene>
<feature type="site" description="Important for catalytic activity" evidence="7">
    <location>
        <position position="203"/>
    </location>
</feature>
<dbReference type="NCBIfam" id="TIGR00247">
    <property type="entry name" value="endolytic transglycosylase MltG"/>
    <property type="match status" value="1"/>
</dbReference>
<reference evidence="8 9" key="1">
    <citation type="journal article" date="2016" name="Nat. Commun.">
        <title>Thousands of microbial genomes shed light on interconnected biogeochemical processes in an aquifer system.</title>
        <authorList>
            <person name="Anantharaman K."/>
            <person name="Brown C.T."/>
            <person name="Hug L.A."/>
            <person name="Sharon I."/>
            <person name="Castelle C.J."/>
            <person name="Probst A.J."/>
            <person name="Thomas B.C."/>
            <person name="Singh A."/>
            <person name="Wilkins M.J."/>
            <person name="Karaoz U."/>
            <person name="Brodie E.L."/>
            <person name="Williams K.H."/>
            <person name="Hubbard S.S."/>
            <person name="Banfield J.F."/>
        </authorList>
    </citation>
    <scope>NUCLEOTIDE SEQUENCE [LARGE SCALE GENOMIC DNA]</scope>
</reference>
<dbReference type="GO" id="GO:0008932">
    <property type="term" value="F:lytic endotransglycosylase activity"/>
    <property type="evidence" value="ECO:0007669"/>
    <property type="project" value="UniProtKB-UniRule"/>
</dbReference>
<evidence type="ECO:0000256" key="1">
    <source>
        <dbReference type="ARBA" id="ARBA00022475"/>
    </source>
</evidence>
<sequence>MILKFDWKIKIGMALSALLVLYFFIVSAPIKFPVGKIQTITEGTGLHKISLDLKENKIIRSRFSFELFVIMMGGRRGVLAGSYFFEKKLNALEVAWRLVRWQHNLAPVKITFPEGISTRDMAMLFTKELKDFNQEKFLKLALPKEGYLFPDTYYFFLDSKPEDVIGALHGNFEFKTKDLAEAIKKSGHTLDEIVTMASIIERESFDSDERQIVSGILWKRIKIGMPLQVDASFLYINGKASLELTRDDLKIDSAYNTYRNKGLPPGPIGNPGLDAIIAAIFPKESPYLYYLHDKNGKVYFSKTFQEHVSNKKKYL</sequence>
<keyword evidence="6 7" id="KW-0961">Cell wall biogenesis/degradation</keyword>
<evidence type="ECO:0000256" key="2">
    <source>
        <dbReference type="ARBA" id="ARBA00022692"/>
    </source>
</evidence>
<keyword evidence="1 7" id="KW-1003">Cell membrane</keyword>
<evidence type="ECO:0000256" key="4">
    <source>
        <dbReference type="ARBA" id="ARBA00023136"/>
    </source>
</evidence>
<proteinExistence type="inferred from homology"/>
<keyword evidence="4 7" id="KW-0472">Membrane</keyword>
<name>A0A1F6UYA0_9BACT</name>
<keyword evidence="2 7" id="KW-0812">Transmembrane</keyword>
<comment type="similarity">
    <text evidence="7">Belongs to the transglycosylase MltG family.</text>
</comment>
<dbReference type="PANTHER" id="PTHR30518:SF2">
    <property type="entry name" value="ENDOLYTIC MUREIN TRANSGLYCOSYLASE"/>
    <property type="match status" value="1"/>
</dbReference>
<dbReference type="Proteomes" id="UP000182253">
    <property type="component" value="Unassembled WGS sequence"/>
</dbReference>
<comment type="caution">
    <text evidence="8">The sequence shown here is derived from an EMBL/GenBank/DDBJ whole genome shotgun (WGS) entry which is preliminary data.</text>
</comment>
<evidence type="ECO:0000256" key="6">
    <source>
        <dbReference type="ARBA" id="ARBA00023316"/>
    </source>
</evidence>
<evidence type="ECO:0000256" key="5">
    <source>
        <dbReference type="ARBA" id="ARBA00023239"/>
    </source>
</evidence>
<organism evidence="8 9">
    <name type="scientific">Candidatus Nomurabacteria bacterium RIFCSPHIGHO2_01_FULL_39_9</name>
    <dbReference type="NCBI Taxonomy" id="1801735"/>
    <lineage>
        <taxon>Bacteria</taxon>
        <taxon>Candidatus Nomuraibacteriota</taxon>
    </lineage>
</organism>
<protein>
    <recommendedName>
        <fullName evidence="7">Endolytic murein transglycosylase</fullName>
        <ecNumber evidence="7">4.2.2.29</ecNumber>
    </recommendedName>
    <alternativeName>
        <fullName evidence="7">Peptidoglycan lytic transglycosylase</fullName>
    </alternativeName>
    <alternativeName>
        <fullName evidence="7">Peptidoglycan polymerization terminase</fullName>
    </alternativeName>
</protein>
<comment type="catalytic activity">
    <reaction evidence="7">
        <text>a peptidoglycan chain = a peptidoglycan chain with N-acetyl-1,6-anhydromuramyl-[peptide] at the reducing end + a peptidoglycan chain with N-acetylglucosamine at the non-reducing end.</text>
        <dbReference type="EC" id="4.2.2.29"/>
    </reaction>
</comment>
<comment type="function">
    <text evidence="7">Functions as a peptidoglycan terminase that cleaves nascent peptidoglycan strands endolytically to terminate their elongation.</text>
</comment>
<keyword evidence="3 7" id="KW-1133">Transmembrane helix</keyword>
<dbReference type="EC" id="4.2.2.29" evidence="7"/>
<evidence type="ECO:0000256" key="3">
    <source>
        <dbReference type="ARBA" id="ARBA00022989"/>
    </source>
</evidence>
<dbReference type="Gene3D" id="3.30.1490.480">
    <property type="entry name" value="Endolytic murein transglycosylase"/>
    <property type="match status" value="1"/>
</dbReference>
<dbReference type="GO" id="GO:0071555">
    <property type="term" value="P:cell wall organization"/>
    <property type="evidence" value="ECO:0007669"/>
    <property type="project" value="UniProtKB-KW"/>
</dbReference>
<dbReference type="CDD" id="cd08010">
    <property type="entry name" value="MltG_like"/>
    <property type="match status" value="1"/>
</dbReference>